<evidence type="ECO:0000313" key="2">
    <source>
        <dbReference type="Proteomes" id="UP000310597"/>
    </source>
</evidence>
<reference evidence="1 2" key="1">
    <citation type="submission" date="2019-04" db="EMBL/GenBank/DDBJ databases">
        <title>Draft Whole-Genome sequence of the purple photosynthetic bacterium Rhodobacter capsulatus SP108 with an indigenous class A beta-lactamase.</title>
        <authorList>
            <person name="Robertson S."/>
            <person name="Meyer T.E."/>
            <person name="Kyndt J.A."/>
        </authorList>
    </citation>
    <scope>NUCLEOTIDE SEQUENCE [LARGE SCALE GENOMIC DNA]</scope>
    <source>
        <strain evidence="1 2">SP108</strain>
    </source>
</reference>
<dbReference type="InterPro" id="IPR001387">
    <property type="entry name" value="Cro/C1-type_HTH"/>
</dbReference>
<evidence type="ECO:0008006" key="3">
    <source>
        <dbReference type="Google" id="ProtNLM"/>
    </source>
</evidence>
<dbReference type="CDD" id="cd00093">
    <property type="entry name" value="HTH_XRE"/>
    <property type="match status" value="1"/>
</dbReference>
<dbReference type="Gene3D" id="1.10.260.40">
    <property type="entry name" value="lambda repressor-like DNA-binding domains"/>
    <property type="match status" value="1"/>
</dbReference>
<dbReference type="OrthoDB" id="5659783at2"/>
<dbReference type="AlphaFoldDB" id="A0A4U1JPN6"/>
<protein>
    <recommendedName>
        <fullName evidence="3">Helix-turn-helix domain-containing protein</fullName>
    </recommendedName>
</protein>
<comment type="caution">
    <text evidence="1">The sequence shown here is derived from an EMBL/GenBank/DDBJ whole genome shotgun (WGS) entry which is preliminary data.</text>
</comment>
<sequence length="110" mass="11573">MMRTTFAAAIAICGLSQQEAADYLGVRIDTVKSWSSGRNPPPDGVWGMLADLYRRVENAADHASSQIEPDLMDKRAMNNLQADSGEDPLPGGAAAVAGAMALLLAIGDIE</sequence>
<organism evidence="1 2">
    <name type="scientific">Rhodobacter capsulatus</name>
    <name type="common">Rhodopseudomonas capsulata</name>
    <dbReference type="NCBI Taxonomy" id="1061"/>
    <lineage>
        <taxon>Bacteria</taxon>
        <taxon>Pseudomonadati</taxon>
        <taxon>Pseudomonadota</taxon>
        <taxon>Alphaproteobacteria</taxon>
        <taxon>Rhodobacterales</taxon>
        <taxon>Rhodobacter group</taxon>
        <taxon>Rhodobacter</taxon>
    </lineage>
</organism>
<proteinExistence type="predicted"/>
<dbReference type="Proteomes" id="UP000310597">
    <property type="component" value="Unassembled WGS sequence"/>
</dbReference>
<dbReference type="InterPro" id="IPR010982">
    <property type="entry name" value="Lambda_DNA-bd_dom_sf"/>
</dbReference>
<dbReference type="SUPFAM" id="SSF47413">
    <property type="entry name" value="lambda repressor-like DNA-binding domains"/>
    <property type="match status" value="1"/>
</dbReference>
<dbReference type="EMBL" id="SWJZ01000050">
    <property type="protein sequence ID" value="TKD17940.1"/>
    <property type="molecule type" value="Genomic_DNA"/>
</dbReference>
<gene>
    <name evidence="1" type="ORF">FBT96_12410</name>
</gene>
<dbReference type="GO" id="GO:0003677">
    <property type="term" value="F:DNA binding"/>
    <property type="evidence" value="ECO:0007669"/>
    <property type="project" value="InterPro"/>
</dbReference>
<name>A0A4U1JPN6_RHOCA</name>
<dbReference type="RefSeq" id="WP_136907091.1">
    <property type="nucleotide sequence ID" value="NZ_SWJZ01000050.1"/>
</dbReference>
<accession>A0A4U1JPN6</accession>
<evidence type="ECO:0000313" key="1">
    <source>
        <dbReference type="EMBL" id="TKD17940.1"/>
    </source>
</evidence>